<accession>A0AC58SJ24</accession>
<protein>
    <submittedName>
        <fullName evidence="2">Uncharacterized protein LOC142168191</fullName>
    </submittedName>
</protein>
<name>A0AC58SJ24_TOBAC</name>
<dbReference type="RefSeq" id="XP_075084948.1">
    <property type="nucleotide sequence ID" value="XM_075228847.1"/>
</dbReference>
<evidence type="ECO:0000313" key="1">
    <source>
        <dbReference type="Proteomes" id="UP000790787"/>
    </source>
</evidence>
<dbReference type="Proteomes" id="UP000790787">
    <property type="component" value="Chromosome 13"/>
</dbReference>
<proteinExistence type="predicted"/>
<evidence type="ECO:0000313" key="2">
    <source>
        <dbReference type="RefSeq" id="XP_075084948.1"/>
    </source>
</evidence>
<reference evidence="1" key="1">
    <citation type="journal article" date="2014" name="Nat. Commun.">
        <title>The tobacco genome sequence and its comparison with those of tomato and potato.</title>
        <authorList>
            <person name="Sierro N."/>
            <person name="Battey J.N."/>
            <person name="Ouadi S."/>
            <person name="Bakaher N."/>
            <person name="Bovet L."/>
            <person name="Willig A."/>
            <person name="Goepfert S."/>
            <person name="Peitsch M.C."/>
            <person name="Ivanov N.V."/>
        </authorList>
    </citation>
    <scope>NUCLEOTIDE SEQUENCE [LARGE SCALE GENOMIC DNA]</scope>
</reference>
<keyword evidence="1" id="KW-1185">Reference proteome</keyword>
<gene>
    <name evidence="2" type="primary">LOC142168191</name>
</gene>
<reference evidence="2" key="2">
    <citation type="submission" date="2025-08" db="UniProtKB">
        <authorList>
            <consortium name="RefSeq"/>
        </authorList>
    </citation>
    <scope>IDENTIFICATION</scope>
    <source>
        <tissue evidence="2">Leaf</tissue>
    </source>
</reference>
<sequence length="362" mass="40935">MRKEIHNFSQGEGETVFEAWERFKELLRRCPHNGMEQWMKLQDFWDSLNLSSRRLLNSAVADPLMKKTPEEIVTLLNELSEDADQWSTDQGDRKTSAGVHQLESTVAMHAQIAAMAKNIKQLPLAQVQTQPQVGCDIYGMGHPSHECQATVEEVNAVGNFNRGNYQGGNNFNAMGQKYPGFSWSSPNGTLNSWQQNNPIPHGQGPPGFQNQQRQAPGTLPSDTEKNPKETIKAVSLRNGKELTNPIVKAKSKVVHKQTETPSEEKNEEQKSQNSGVQQEIEESRHMPALPFPQKMKREKLDKCFGRFLKMLKQLYVNIPFTEVLTQIPAYAKFLKEILSSKRKLEETTVVKLNAHCSAILQK</sequence>
<organism evidence="1 2">
    <name type="scientific">Nicotiana tabacum</name>
    <name type="common">Common tobacco</name>
    <dbReference type="NCBI Taxonomy" id="4097"/>
    <lineage>
        <taxon>Eukaryota</taxon>
        <taxon>Viridiplantae</taxon>
        <taxon>Streptophyta</taxon>
        <taxon>Embryophyta</taxon>
        <taxon>Tracheophyta</taxon>
        <taxon>Spermatophyta</taxon>
        <taxon>Magnoliopsida</taxon>
        <taxon>eudicotyledons</taxon>
        <taxon>Gunneridae</taxon>
        <taxon>Pentapetalae</taxon>
        <taxon>asterids</taxon>
        <taxon>lamiids</taxon>
        <taxon>Solanales</taxon>
        <taxon>Solanaceae</taxon>
        <taxon>Nicotianoideae</taxon>
        <taxon>Nicotianeae</taxon>
        <taxon>Nicotiana</taxon>
    </lineage>
</organism>